<organism evidence="3">
    <name type="scientific">Chromera velia CCMP2878</name>
    <dbReference type="NCBI Taxonomy" id="1169474"/>
    <lineage>
        <taxon>Eukaryota</taxon>
        <taxon>Sar</taxon>
        <taxon>Alveolata</taxon>
        <taxon>Colpodellida</taxon>
        <taxon>Chromeraceae</taxon>
        <taxon>Chromera</taxon>
    </lineage>
</organism>
<protein>
    <submittedName>
        <fullName evidence="3">Uncharacterized protein</fullName>
    </submittedName>
</protein>
<dbReference type="Gene3D" id="1.20.120.790">
    <property type="entry name" value="Heat shock protein 90, C-terminal domain"/>
    <property type="match status" value="1"/>
</dbReference>
<comment type="similarity">
    <text evidence="1">Belongs to the heat shock protein 90 family.</text>
</comment>
<dbReference type="VEuPathDB" id="CryptoDB:Cvel_19642"/>
<dbReference type="InterPro" id="IPR001404">
    <property type="entry name" value="Hsp90_fam"/>
</dbReference>
<dbReference type="GO" id="GO:0005524">
    <property type="term" value="F:ATP binding"/>
    <property type="evidence" value="ECO:0007669"/>
    <property type="project" value="InterPro"/>
</dbReference>
<dbReference type="InterPro" id="IPR037196">
    <property type="entry name" value="HSP90_C"/>
</dbReference>
<sequence length="252" mass="28616">MLYEAAFLTSPAEHSSEASKARSAFLICRLVKHVLGVDTSEKDDKGTRRFTIPNDQLCQYIAETLEKEVVRVTFGEHIFLPLSSQYDLIILRDLRGGKNLVIGQMPFTVKPGVVSVSEREELVSRLIQNDKTLEINESHVIIHKLIDMMEENTDFETAAASEPKRKMKFNTVIWLLFYTALLVTADLLLKETDDFAARIVHAVKLWLGLTRERFNETELKEKEEVAGAQRIESDASALVTSVQHNNLIQELE</sequence>
<keyword evidence="2" id="KW-0143">Chaperone</keyword>
<gene>
    <name evidence="3" type="ORF">Cvel_19642</name>
</gene>
<proteinExistence type="inferred from homology"/>
<evidence type="ECO:0000256" key="2">
    <source>
        <dbReference type="ARBA" id="ARBA00023186"/>
    </source>
</evidence>
<dbReference type="GO" id="GO:0051082">
    <property type="term" value="F:unfolded protein binding"/>
    <property type="evidence" value="ECO:0007669"/>
    <property type="project" value="InterPro"/>
</dbReference>
<dbReference type="GO" id="GO:0016887">
    <property type="term" value="F:ATP hydrolysis activity"/>
    <property type="evidence" value="ECO:0007669"/>
    <property type="project" value="InterPro"/>
</dbReference>
<dbReference type="SUPFAM" id="SSF110942">
    <property type="entry name" value="HSP90 C-terminal domain"/>
    <property type="match status" value="1"/>
</dbReference>
<dbReference type="GO" id="GO:0140662">
    <property type="term" value="F:ATP-dependent protein folding chaperone"/>
    <property type="evidence" value="ECO:0007669"/>
    <property type="project" value="InterPro"/>
</dbReference>
<reference evidence="3" key="1">
    <citation type="submission" date="2014-11" db="EMBL/GenBank/DDBJ databases">
        <authorList>
            <person name="Otto D Thomas"/>
            <person name="Naeem Raeece"/>
        </authorList>
    </citation>
    <scope>NUCLEOTIDE SEQUENCE</scope>
</reference>
<dbReference type="EMBL" id="CDMZ01000786">
    <property type="protein sequence ID" value="CEM21457.1"/>
    <property type="molecule type" value="Genomic_DNA"/>
</dbReference>
<evidence type="ECO:0000256" key="1">
    <source>
        <dbReference type="ARBA" id="ARBA00008239"/>
    </source>
</evidence>
<dbReference type="AlphaFoldDB" id="A0A0G4G155"/>
<dbReference type="Pfam" id="PF00183">
    <property type="entry name" value="HSP90"/>
    <property type="match status" value="1"/>
</dbReference>
<name>A0A0G4G155_9ALVE</name>
<evidence type="ECO:0000313" key="3">
    <source>
        <dbReference type="EMBL" id="CEM21457.1"/>
    </source>
</evidence>
<accession>A0A0G4G155</accession>